<protein>
    <submittedName>
        <fullName evidence="1">Metal-dependent phosphohydrolase</fullName>
    </submittedName>
</protein>
<evidence type="ECO:0000313" key="2">
    <source>
        <dbReference type="Proteomes" id="UP000305471"/>
    </source>
</evidence>
<accession>A0A4U0ZGV4</accession>
<sequence length="171" mass="19130">MFDYANIKHMLFDIEDIAHALSNMCRFNGHTNKFYSVAQHSVLVSELVPEEHALAALLHDAAEAYCGDMVSPLKQLLPVYQSIHTTIEQNLYRSVGVQWPVHACVKDADIKMLATEVRDLMTPNPAHWAFISDQVPCEEIIHPLPPMGAKELFLDRYFSLQAKAAALAANA</sequence>
<keyword evidence="1" id="KW-0378">Hydrolase</keyword>
<evidence type="ECO:0000313" key="1">
    <source>
        <dbReference type="EMBL" id="TKB03955.1"/>
    </source>
</evidence>
<organism evidence="1 2">
    <name type="scientific">Alteromonas portus</name>
    <dbReference type="NCBI Taxonomy" id="2565549"/>
    <lineage>
        <taxon>Bacteria</taxon>
        <taxon>Pseudomonadati</taxon>
        <taxon>Pseudomonadota</taxon>
        <taxon>Gammaproteobacteria</taxon>
        <taxon>Alteromonadales</taxon>
        <taxon>Alteromonadaceae</taxon>
        <taxon>Alteromonas/Salinimonas group</taxon>
        <taxon>Alteromonas</taxon>
    </lineage>
</organism>
<dbReference type="Gene3D" id="1.10.3210.10">
    <property type="entry name" value="Hypothetical protein af1432"/>
    <property type="match status" value="1"/>
</dbReference>
<dbReference type="AlphaFoldDB" id="A0A4U0ZGV4"/>
<gene>
    <name evidence="1" type="ORF">E5672_07545</name>
</gene>
<reference evidence="1 2" key="1">
    <citation type="submission" date="2019-04" db="EMBL/GenBank/DDBJ databases">
        <title>Alteromonas portus sp. nov., an alginate lyase-excreting marine bacterium.</title>
        <authorList>
            <person name="Huang H."/>
            <person name="Mo K."/>
            <person name="Bao S."/>
        </authorList>
    </citation>
    <scope>NUCLEOTIDE SEQUENCE [LARGE SCALE GENOMIC DNA]</scope>
    <source>
        <strain evidence="1 2">HB161718</strain>
    </source>
</reference>
<dbReference type="GO" id="GO:0016787">
    <property type="term" value="F:hydrolase activity"/>
    <property type="evidence" value="ECO:0007669"/>
    <property type="project" value="UniProtKB-KW"/>
</dbReference>
<dbReference type="EMBL" id="SWCO01000003">
    <property type="protein sequence ID" value="TKB03955.1"/>
    <property type="molecule type" value="Genomic_DNA"/>
</dbReference>
<keyword evidence="2" id="KW-1185">Reference proteome</keyword>
<comment type="caution">
    <text evidence="1">The sequence shown here is derived from an EMBL/GenBank/DDBJ whole genome shotgun (WGS) entry which is preliminary data.</text>
</comment>
<dbReference type="OrthoDB" id="1099791at2"/>
<dbReference type="SUPFAM" id="SSF109604">
    <property type="entry name" value="HD-domain/PDEase-like"/>
    <property type="match status" value="1"/>
</dbReference>
<proteinExistence type="predicted"/>
<dbReference type="Proteomes" id="UP000305471">
    <property type="component" value="Unassembled WGS sequence"/>
</dbReference>
<name>A0A4U0ZGV4_9ALTE</name>